<gene>
    <name evidence="1" type="ORF">DYP60_05440</name>
</gene>
<reference evidence="1 2" key="2">
    <citation type="submission" date="2018-09" db="EMBL/GenBank/DDBJ databases">
        <title>Genome of Sphaerochaeta halotolerans strain 4-11.</title>
        <authorList>
            <person name="Nazina T.N."/>
            <person name="Sokolova D.S."/>
        </authorList>
    </citation>
    <scope>NUCLEOTIDE SEQUENCE [LARGE SCALE GENOMIC DNA]</scope>
    <source>
        <strain evidence="1 2">4-11</strain>
    </source>
</reference>
<protein>
    <submittedName>
        <fullName evidence="1">Uncharacterized protein</fullName>
    </submittedName>
</protein>
<dbReference type="Proteomes" id="UP000264002">
    <property type="component" value="Unassembled WGS sequence"/>
</dbReference>
<accession>A0A372MH44</accession>
<dbReference type="RefSeq" id="WP_117329881.1">
    <property type="nucleotide sequence ID" value="NZ_QUWK01000005.1"/>
</dbReference>
<comment type="caution">
    <text evidence="1">The sequence shown here is derived from an EMBL/GenBank/DDBJ whole genome shotgun (WGS) entry which is preliminary data.</text>
</comment>
<sequence length="81" mass="9097">MKTGTMYIVDGKFTDQYALGKIDSTHVFLKRYKGERPSENDISNGHVFHIAQLKGMADGLYEIVAEWLSGGRQMINIGFEA</sequence>
<keyword evidence="2" id="KW-1185">Reference proteome</keyword>
<reference evidence="2" key="1">
    <citation type="submission" date="2018-08" db="EMBL/GenBank/DDBJ databases">
        <authorList>
            <person name="Grouzdev D.S."/>
            <person name="Krutkina M.S."/>
        </authorList>
    </citation>
    <scope>NUCLEOTIDE SEQUENCE [LARGE SCALE GENOMIC DNA]</scope>
    <source>
        <strain evidence="2">4-11</strain>
    </source>
</reference>
<dbReference type="EMBL" id="QUWK01000005">
    <property type="protein sequence ID" value="RFU95072.1"/>
    <property type="molecule type" value="Genomic_DNA"/>
</dbReference>
<proteinExistence type="predicted"/>
<dbReference type="AlphaFoldDB" id="A0A372MH44"/>
<organism evidence="1 2">
    <name type="scientific">Sphaerochaeta halotolerans</name>
    <dbReference type="NCBI Taxonomy" id="2293840"/>
    <lineage>
        <taxon>Bacteria</taxon>
        <taxon>Pseudomonadati</taxon>
        <taxon>Spirochaetota</taxon>
        <taxon>Spirochaetia</taxon>
        <taxon>Spirochaetales</taxon>
        <taxon>Sphaerochaetaceae</taxon>
        <taxon>Sphaerochaeta</taxon>
    </lineage>
</organism>
<name>A0A372MH44_9SPIR</name>
<evidence type="ECO:0000313" key="2">
    <source>
        <dbReference type="Proteomes" id="UP000264002"/>
    </source>
</evidence>
<evidence type="ECO:0000313" key="1">
    <source>
        <dbReference type="EMBL" id="RFU95072.1"/>
    </source>
</evidence>